<reference evidence="2" key="2">
    <citation type="submission" date="2023-06" db="EMBL/GenBank/DDBJ databases">
        <authorList>
            <person name="Swenson N.G."/>
            <person name="Wegrzyn J.L."/>
            <person name="Mcevoy S.L."/>
        </authorList>
    </citation>
    <scope>NUCLEOTIDE SEQUENCE</scope>
    <source>
        <strain evidence="2">NS2018</strain>
        <tissue evidence="2">Leaf</tissue>
    </source>
</reference>
<sequence length="158" mass="17674">MLSPGNHSQFLHSHRNVKDSDLAQVQSLRFVGMKTSQVMDQLVDQVGSYAAVGHTVKDLQNRIDTIRRSASHNSDANSLISYMIAKSKMDQRFFFRYIILENGSMEAMHGKCPISVVTDGDRAMGKAISLVMPSTIRRLCSWHLERNVQTNVGDSGFT</sequence>
<name>A0AA39SAX8_ACESA</name>
<accession>A0AA39SAX8</accession>
<dbReference type="Proteomes" id="UP001168877">
    <property type="component" value="Unassembled WGS sequence"/>
</dbReference>
<evidence type="ECO:0000313" key="2">
    <source>
        <dbReference type="EMBL" id="KAK0589446.1"/>
    </source>
</evidence>
<dbReference type="InterPro" id="IPR018289">
    <property type="entry name" value="MULE_transposase_dom"/>
</dbReference>
<organism evidence="2 3">
    <name type="scientific">Acer saccharum</name>
    <name type="common">Sugar maple</name>
    <dbReference type="NCBI Taxonomy" id="4024"/>
    <lineage>
        <taxon>Eukaryota</taxon>
        <taxon>Viridiplantae</taxon>
        <taxon>Streptophyta</taxon>
        <taxon>Embryophyta</taxon>
        <taxon>Tracheophyta</taxon>
        <taxon>Spermatophyta</taxon>
        <taxon>Magnoliopsida</taxon>
        <taxon>eudicotyledons</taxon>
        <taxon>Gunneridae</taxon>
        <taxon>Pentapetalae</taxon>
        <taxon>rosids</taxon>
        <taxon>malvids</taxon>
        <taxon>Sapindales</taxon>
        <taxon>Sapindaceae</taxon>
        <taxon>Hippocastanoideae</taxon>
        <taxon>Acereae</taxon>
        <taxon>Acer</taxon>
    </lineage>
</organism>
<gene>
    <name evidence="2" type="ORF">LWI29_014438</name>
</gene>
<dbReference type="AlphaFoldDB" id="A0AA39SAX8"/>
<dbReference type="EMBL" id="JAUESC010000381">
    <property type="protein sequence ID" value="KAK0589446.1"/>
    <property type="molecule type" value="Genomic_DNA"/>
</dbReference>
<proteinExistence type="predicted"/>
<feature type="domain" description="MULE transposase" evidence="1">
    <location>
        <begin position="102"/>
        <end position="146"/>
    </location>
</feature>
<dbReference type="PANTHER" id="PTHR47718">
    <property type="entry name" value="OS01G0519700 PROTEIN"/>
    <property type="match status" value="1"/>
</dbReference>
<dbReference type="PANTHER" id="PTHR47718:SF13">
    <property type="entry name" value="OS09G0290500 PROTEIN"/>
    <property type="match status" value="1"/>
</dbReference>
<reference evidence="2" key="1">
    <citation type="journal article" date="2022" name="Plant J.">
        <title>Strategies of tolerance reflected in two North American maple genomes.</title>
        <authorList>
            <person name="McEvoy S.L."/>
            <person name="Sezen U.U."/>
            <person name="Trouern-Trend A."/>
            <person name="McMahon S.M."/>
            <person name="Schaberg P.G."/>
            <person name="Yang J."/>
            <person name="Wegrzyn J.L."/>
            <person name="Swenson N.G."/>
        </authorList>
    </citation>
    <scope>NUCLEOTIDE SEQUENCE</scope>
    <source>
        <strain evidence="2">NS2018</strain>
    </source>
</reference>
<dbReference type="Pfam" id="PF10551">
    <property type="entry name" value="MULE"/>
    <property type="match status" value="1"/>
</dbReference>
<keyword evidence="3" id="KW-1185">Reference proteome</keyword>
<evidence type="ECO:0000259" key="1">
    <source>
        <dbReference type="Pfam" id="PF10551"/>
    </source>
</evidence>
<protein>
    <recommendedName>
        <fullName evidence="1">MULE transposase domain-containing protein</fullName>
    </recommendedName>
</protein>
<comment type="caution">
    <text evidence="2">The sequence shown here is derived from an EMBL/GenBank/DDBJ whole genome shotgun (WGS) entry which is preliminary data.</text>
</comment>
<evidence type="ECO:0000313" key="3">
    <source>
        <dbReference type="Proteomes" id="UP001168877"/>
    </source>
</evidence>